<evidence type="ECO:0008006" key="6">
    <source>
        <dbReference type="Google" id="ProtNLM"/>
    </source>
</evidence>
<dbReference type="Gene3D" id="2.60.34.20">
    <property type="match status" value="1"/>
</dbReference>
<sequence>MDASQQQVPYHVRMDSEDALKLVKQGASLLILDVPPSTSFGIDQQMFVVGPNFKGVKMMPPGPHFIYYSVASRHGGDTSPITGFFLYVSSSEVIVKSWDPKQERVVNLPDENEAERYAHGVRNMEFDANLAPYDLPHHATWWHLSNYINQATINRLQPVGGDISIMAEAALVETGPMTQAEKKMYEHSAMLRQRFPDFSTPGDNQGSQPSSSGRCFYTRLPGLVKRVGMSTSELTAMNLDKSEQLESVLKDLYGGEEDLLLGEFQFAFIAFLMGQSLEAFGQWKALVSFLFGCNKAPLQSRTKFFAKFLDALYWQLKQGLKGNATSTQSPTVDDSWFTDDIFLRYHYKNFIQLIRDAQAIDGDLLNKTKRLRKLVESVLGWTVDEDTEIDEDDEYAPVVVSEEDATIKDD</sequence>
<dbReference type="Gene3D" id="1.25.40.550">
    <property type="entry name" value="Aar2, C-terminal domain-like"/>
    <property type="match status" value="1"/>
</dbReference>
<dbReference type="EMBL" id="CM026428">
    <property type="protein sequence ID" value="KAG0565678.1"/>
    <property type="molecule type" value="Genomic_DNA"/>
</dbReference>
<dbReference type="CDD" id="cd13778">
    <property type="entry name" value="Aar2_C"/>
    <property type="match status" value="1"/>
</dbReference>
<dbReference type="InterPro" id="IPR033648">
    <property type="entry name" value="AAR2_C"/>
</dbReference>
<dbReference type="InterPro" id="IPR033647">
    <property type="entry name" value="Aar2_N"/>
</dbReference>
<evidence type="ECO:0000313" key="5">
    <source>
        <dbReference type="Proteomes" id="UP000822688"/>
    </source>
</evidence>
<evidence type="ECO:0000256" key="1">
    <source>
        <dbReference type="ARBA" id="ARBA00006281"/>
    </source>
</evidence>
<dbReference type="GO" id="GO:0000244">
    <property type="term" value="P:spliceosomal tri-snRNP complex assembly"/>
    <property type="evidence" value="ECO:0007669"/>
    <property type="project" value="TreeGrafter"/>
</dbReference>
<comment type="similarity">
    <text evidence="1">Belongs to the AAR2 family.</text>
</comment>
<evidence type="ECO:0000259" key="3">
    <source>
        <dbReference type="Pfam" id="PF20981"/>
    </source>
</evidence>
<dbReference type="Pfam" id="PF20981">
    <property type="entry name" value="AAR2_1st"/>
    <property type="match status" value="1"/>
</dbReference>
<organism evidence="4 5">
    <name type="scientific">Ceratodon purpureus</name>
    <name type="common">Fire moss</name>
    <name type="synonym">Dicranum purpureum</name>
    <dbReference type="NCBI Taxonomy" id="3225"/>
    <lineage>
        <taxon>Eukaryota</taxon>
        <taxon>Viridiplantae</taxon>
        <taxon>Streptophyta</taxon>
        <taxon>Embryophyta</taxon>
        <taxon>Bryophyta</taxon>
        <taxon>Bryophytina</taxon>
        <taxon>Bryopsida</taxon>
        <taxon>Dicranidae</taxon>
        <taxon>Pseudoditrichales</taxon>
        <taxon>Ditrichaceae</taxon>
        <taxon>Ceratodon</taxon>
    </lineage>
</organism>
<dbReference type="PANTHER" id="PTHR12689">
    <property type="entry name" value="A1 CISTRON SPLICING FACTOR AAR2-RELATED"/>
    <property type="match status" value="1"/>
</dbReference>
<protein>
    <recommendedName>
        <fullName evidence="6">Protein AAR2 homolog</fullName>
    </recommendedName>
</protein>
<dbReference type="Pfam" id="PF05282">
    <property type="entry name" value="AAR2"/>
    <property type="match status" value="1"/>
</dbReference>
<dbReference type="Proteomes" id="UP000822688">
    <property type="component" value="Chromosome 7"/>
</dbReference>
<accession>A0A8T0H690</accession>
<proteinExistence type="inferred from homology"/>
<dbReference type="InterPro" id="IPR007946">
    <property type="entry name" value="AAR2"/>
</dbReference>
<feature type="domain" description="AAR2 N-terminal" evidence="3">
    <location>
        <begin position="25"/>
        <end position="158"/>
    </location>
</feature>
<dbReference type="PANTHER" id="PTHR12689:SF4">
    <property type="entry name" value="PROTEIN AAR2 HOMOLOG"/>
    <property type="match status" value="1"/>
</dbReference>
<comment type="caution">
    <text evidence="4">The sequence shown here is derived from an EMBL/GenBank/DDBJ whole genome shotgun (WGS) entry which is preliminary data.</text>
</comment>
<dbReference type="AlphaFoldDB" id="A0A8T0H690"/>
<name>A0A8T0H690_CERPU</name>
<feature type="domain" description="AAR2 C-terminal" evidence="2">
    <location>
        <begin position="226"/>
        <end position="383"/>
    </location>
</feature>
<dbReference type="FunFam" id="1.25.40.550:FF:000002">
    <property type="entry name" value="AAR2 protein family"/>
    <property type="match status" value="1"/>
</dbReference>
<dbReference type="InterPro" id="IPR038516">
    <property type="entry name" value="AAR2_N_sf"/>
</dbReference>
<dbReference type="FunFam" id="2.60.34.20:FF:000001">
    <property type="entry name" value="protein AAR2 homolog"/>
    <property type="match status" value="1"/>
</dbReference>
<gene>
    <name evidence="4" type="ORF">KC19_7G006300</name>
</gene>
<dbReference type="CDD" id="cd13777">
    <property type="entry name" value="Aar2_N"/>
    <property type="match status" value="1"/>
</dbReference>
<evidence type="ECO:0000313" key="4">
    <source>
        <dbReference type="EMBL" id="KAG0565678.1"/>
    </source>
</evidence>
<dbReference type="InterPro" id="IPR038514">
    <property type="entry name" value="AAR2_C_sf"/>
</dbReference>
<keyword evidence="5" id="KW-1185">Reference proteome</keyword>
<reference evidence="4" key="1">
    <citation type="submission" date="2020-06" db="EMBL/GenBank/DDBJ databases">
        <title>WGS assembly of Ceratodon purpureus strain R40.</title>
        <authorList>
            <person name="Carey S.B."/>
            <person name="Jenkins J."/>
            <person name="Shu S."/>
            <person name="Lovell J.T."/>
            <person name="Sreedasyam A."/>
            <person name="Maumus F."/>
            <person name="Tiley G.P."/>
            <person name="Fernandez-Pozo N."/>
            <person name="Barry K."/>
            <person name="Chen C."/>
            <person name="Wang M."/>
            <person name="Lipzen A."/>
            <person name="Daum C."/>
            <person name="Saski C.A."/>
            <person name="Payton A.C."/>
            <person name="Mcbreen J.C."/>
            <person name="Conrad R.E."/>
            <person name="Kollar L.M."/>
            <person name="Olsson S."/>
            <person name="Huttunen S."/>
            <person name="Landis J.B."/>
            <person name="Wickett N.J."/>
            <person name="Johnson M.G."/>
            <person name="Rensing S.A."/>
            <person name="Grimwood J."/>
            <person name="Schmutz J."/>
            <person name="Mcdaniel S.F."/>
        </authorList>
    </citation>
    <scope>NUCLEOTIDE SEQUENCE</scope>
    <source>
        <strain evidence="4">R40</strain>
    </source>
</reference>
<evidence type="ECO:0000259" key="2">
    <source>
        <dbReference type="Pfam" id="PF05282"/>
    </source>
</evidence>